<evidence type="ECO:0000259" key="2">
    <source>
        <dbReference type="PROSITE" id="PS50110"/>
    </source>
</evidence>
<dbReference type="InterPro" id="IPR011006">
    <property type="entry name" value="CheY-like_superfamily"/>
</dbReference>
<sequence length="178" mass="20299">MRSFKIQLAQYRAQVTQTIVDLLEQNSLAPTTYSESILAQFSKPTILVIEDNVDEWFLIRWMLSKQFQEAEPVWLSSADQAIAYLNSYGLSEKSLPVMILLDLYLPTAEAGLALLESIKANPLFDAVPVITISRSNDGEDRTSAFDRASNDYVVKPANYKDWQQHFSLLINYWEKSVL</sequence>
<dbReference type="SUPFAM" id="SSF52172">
    <property type="entry name" value="CheY-like"/>
    <property type="match status" value="1"/>
</dbReference>
<protein>
    <submittedName>
        <fullName evidence="3">Response regulator</fullName>
    </submittedName>
</protein>
<dbReference type="PROSITE" id="PS50110">
    <property type="entry name" value="RESPONSE_REGULATORY"/>
    <property type="match status" value="1"/>
</dbReference>
<dbReference type="Gene3D" id="3.40.50.2300">
    <property type="match status" value="1"/>
</dbReference>
<dbReference type="RefSeq" id="WP_248479643.1">
    <property type="nucleotide sequence ID" value="NZ_JALPRF010000005.1"/>
</dbReference>
<keyword evidence="4" id="KW-1185">Reference proteome</keyword>
<organism evidence="3 4">
    <name type="scientific">Spirosoma liriopis</name>
    <dbReference type="NCBI Taxonomy" id="2937440"/>
    <lineage>
        <taxon>Bacteria</taxon>
        <taxon>Pseudomonadati</taxon>
        <taxon>Bacteroidota</taxon>
        <taxon>Cytophagia</taxon>
        <taxon>Cytophagales</taxon>
        <taxon>Cytophagaceae</taxon>
        <taxon>Spirosoma</taxon>
    </lineage>
</organism>
<evidence type="ECO:0000256" key="1">
    <source>
        <dbReference type="PROSITE-ProRule" id="PRU00169"/>
    </source>
</evidence>
<gene>
    <name evidence="3" type="ORF">M0L20_24225</name>
</gene>
<feature type="modified residue" description="4-aspartylphosphate" evidence="1">
    <location>
        <position position="102"/>
    </location>
</feature>
<evidence type="ECO:0000313" key="3">
    <source>
        <dbReference type="EMBL" id="MCK8495000.1"/>
    </source>
</evidence>
<dbReference type="SMART" id="SM00448">
    <property type="entry name" value="REC"/>
    <property type="match status" value="1"/>
</dbReference>
<dbReference type="InterPro" id="IPR052893">
    <property type="entry name" value="TCS_response_regulator"/>
</dbReference>
<proteinExistence type="predicted"/>
<dbReference type="EMBL" id="JALPRF010000005">
    <property type="protein sequence ID" value="MCK8495000.1"/>
    <property type="molecule type" value="Genomic_DNA"/>
</dbReference>
<dbReference type="InterPro" id="IPR001789">
    <property type="entry name" value="Sig_transdc_resp-reg_receiver"/>
</dbReference>
<accession>A0ABT0HS41</accession>
<keyword evidence="1" id="KW-0597">Phosphoprotein</keyword>
<comment type="caution">
    <text evidence="3">The sequence shown here is derived from an EMBL/GenBank/DDBJ whole genome shotgun (WGS) entry which is preliminary data.</text>
</comment>
<evidence type="ECO:0000313" key="4">
    <source>
        <dbReference type="Proteomes" id="UP001202180"/>
    </source>
</evidence>
<dbReference type="Proteomes" id="UP001202180">
    <property type="component" value="Unassembled WGS sequence"/>
</dbReference>
<name>A0ABT0HS41_9BACT</name>
<dbReference type="PANTHER" id="PTHR44520:SF2">
    <property type="entry name" value="RESPONSE REGULATOR RCP1"/>
    <property type="match status" value="1"/>
</dbReference>
<feature type="domain" description="Response regulatory" evidence="2">
    <location>
        <begin position="45"/>
        <end position="170"/>
    </location>
</feature>
<dbReference type="PANTHER" id="PTHR44520">
    <property type="entry name" value="RESPONSE REGULATOR RCP1-RELATED"/>
    <property type="match status" value="1"/>
</dbReference>
<reference evidence="3 4" key="1">
    <citation type="submission" date="2022-04" db="EMBL/GenBank/DDBJ databases">
        <title>Spirosoma sp. strain RP8 genome sequencing and assembly.</title>
        <authorList>
            <person name="Jung Y."/>
        </authorList>
    </citation>
    <scope>NUCLEOTIDE SEQUENCE [LARGE SCALE GENOMIC DNA]</scope>
    <source>
        <strain evidence="3 4">RP8</strain>
    </source>
</reference>
<dbReference type="Pfam" id="PF00072">
    <property type="entry name" value="Response_reg"/>
    <property type="match status" value="1"/>
</dbReference>